<dbReference type="InterPro" id="IPR046348">
    <property type="entry name" value="SIS_dom_sf"/>
</dbReference>
<accession>A0A9X3XL15</accession>
<dbReference type="GO" id="GO:0003677">
    <property type="term" value="F:DNA binding"/>
    <property type="evidence" value="ECO:0007669"/>
    <property type="project" value="UniProtKB-KW"/>
</dbReference>
<evidence type="ECO:0000259" key="5">
    <source>
        <dbReference type="PROSITE" id="PS51464"/>
    </source>
</evidence>
<name>A0A9X3XL15_9CLOT</name>
<feature type="domain" description="HTH rpiR-type" evidence="4">
    <location>
        <begin position="1"/>
        <end position="75"/>
    </location>
</feature>
<dbReference type="Gene3D" id="1.10.10.10">
    <property type="entry name" value="Winged helix-like DNA-binding domain superfamily/Winged helix DNA-binding domain"/>
    <property type="match status" value="1"/>
</dbReference>
<reference evidence="6" key="1">
    <citation type="submission" date="2022-05" db="EMBL/GenBank/DDBJ databases">
        <title>Draft genome sequence of Clostridium tertium strain CP3 isolated from Peru.</title>
        <authorList>
            <person name="Hurtado R."/>
            <person name="Lima L."/>
            <person name="Sousa T."/>
            <person name="Jaiswal A.K."/>
            <person name="Tiwari S."/>
            <person name="Maturrano L."/>
            <person name="Brenig B."/>
            <person name="Azevedo V."/>
        </authorList>
    </citation>
    <scope>NUCLEOTIDE SEQUENCE</scope>
    <source>
        <strain evidence="6">CP3</strain>
    </source>
</reference>
<dbReference type="EMBL" id="JAMRYU010000001">
    <property type="protein sequence ID" value="MDC4238967.1"/>
    <property type="molecule type" value="Genomic_DNA"/>
</dbReference>
<dbReference type="Proteomes" id="UP001141183">
    <property type="component" value="Unassembled WGS sequence"/>
</dbReference>
<keyword evidence="2" id="KW-0238">DNA-binding</keyword>
<dbReference type="RefSeq" id="WP_008679775.1">
    <property type="nucleotide sequence ID" value="NZ_CABKOG010000003.1"/>
</dbReference>
<evidence type="ECO:0000313" key="6">
    <source>
        <dbReference type="EMBL" id="MDC4238967.1"/>
    </source>
</evidence>
<dbReference type="InterPro" id="IPR000281">
    <property type="entry name" value="HTH_RpiR"/>
</dbReference>
<dbReference type="Pfam" id="PF01380">
    <property type="entry name" value="SIS"/>
    <property type="match status" value="1"/>
</dbReference>
<dbReference type="PROSITE" id="PS51071">
    <property type="entry name" value="HTH_RPIR"/>
    <property type="match status" value="1"/>
</dbReference>
<dbReference type="SUPFAM" id="SSF53697">
    <property type="entry name" value="SIS domain"/>
    <property type="match status" value="1"/>
</dbReference>
<dbReference type="CDD" id="cd05013">
    <property type="entry name" value="SIS_RpiR"/>
    <property type="match status" value="1"/>
</dbReference>
<evidence type="ECO:0000256" key="1">
    <source>
        <dbReference type="ARBA" id="ARBA00023015"/>
    </source>
</evidence>
<dbReference type="GO" id="GO:1901135">
    <property type="term" value="P:carbohydrate derivative metabolic process"/>
    <property type="evidence" value="ECO:0007669"/>
    <property type="project" value="InterPro"/>
</dbReference>
<evidence type="ECO:0000259" key="4">
    <source>
        <dbReference type="PROSITE" id="PS51071"/>
    </source>
</evidence>
<comment type="caution">
    <text evidence="6">The sequence shown here is derived from an EMBL/GenBank/DDBJ whole genome shotgun (WGS) entry which is preliminary data.</text>
</comment>
<dbReference type="SUPFAM" id="SSF46689">
    <property type="entry name" value="Homeodomain-like"/>
    <property type="match status" value="1"/>
</dbReference>
<dbReference type="Pfam" id="PF01418">
    <property type="entry name" value="HTH_6"/>
    <property type="match status" value="1"/>
</dbReference>
<dbReference type="GO" id="GO:0097367">
    <property type="term" value="F:carbohydrate derivative binding"/>
    <property type="evidence" value="ECO:0007669"/>
    <property type="project" value="InterPro"/>
</dbReference>
<evidence type="ECO:0000256" key="2">
    <source>
        <dbReference type="ARBA" id="ARBA00023125"/>
    </source>
</evidence>
<dbReference type="PANTHER" id="PTHR30514">
    <property type="entry name" value="GLUCOKINASE"/>
    <property type="match status" value="1"/>
</dbReference>
<feature type="domain" description="SIS" evidence="5">
    <location>
        <begin position="124"/>
        <end position="264"/>
    </location>
</feature>
<dbReference type="InterPro" id="IPR001347">
    <property type="entry name" value="SIS_dom"/>
</dbReference>
<keyword evidence="7" id="KW-1185">Reference proteome</keyword>
<dbReference type="InterPro" id="IPR009057">
    <property type="entry name" value="Homeodomain-like_sf"/>
</dbReference>
<organism evidence="6 7">
    <name type="scientific">Clostridium tertium</name>
    <dbReference type="NCBI Taxonomy" id="1559"/>
    <lineage>
        <taxon>Bacteria</taxon>
        <taxon>Bacillati</taxon>
        <taxon>Bacillota</taxon>
        <taxon>Clostridia</taxon>
        <taxon>Eubacteriales</taxon>
        <taxon>Clostridiaceae</taxon>
        <taxon>Clostridium</taxon>
    </lineage>
</organism>
<evidence type="ECO:0000313" key="7">
    <source>
        <dbReference type="Proteomes" id="UP001141183"/>
    </source>
</evidence>
<dbReference type="Gene3D" id="3.40.50.10490">
    <property type="entry name" value="Glucose-6-phosphate isomerase like protein, domain 1"/>
    <property type="match status" value="1"/>
</dbReference>
<dbReference type="InterPro" id="IPR035472">
    <property type="entry name" value="RpiR-like_SIS"/>
</dbReference>
<proteinExistence type="predicted"/>
<keyword evidence="3" id="KW-0804">Transcription</keyword>
<dbReference type="PROSITE" id="PS51464">
    <property type="entry name" value="SIS"/>
    <property type="match status" value="1"/>
</dbReference>
<dbReference type="PANTHER" id="PTHR30514:SF1">
    <property type="entry name" value="HTH-TYPE TRANSCRIPTIONAL REGULATOR HEXR-RELATED"/>
    <property type="match status" value="1"/>
</dbReference>
<protein>
    <submittedName>
        <fullName evidence="6">MurR/RpiR family transcriptional regulator</fullName>
    </submittedName>
</protein>
<keyword evidence="1" id="KW-0805">Transcription regulation</keyword>
<dbReference type="InterPro" id="IPR036388">
    <property type="entry name" value="WH-like_DNA-bd_sf"/>
</dbReference>
<evidence type="ECO:0000256" key="3">
    <source>
        <dbReference type="ARBA" id="ARBA00023163"/>
    </source>
</evidence>
<dbReference type="AlphaFoldDB" id="A0A9X3XL15"/>
<gene>
    <name evidence="6" type="ORF">NE398_02125</name>
</gene>
<dbReference type="GO" id="GO:0003700">
    <property type="term" value="F:DNA-binding transcription factor activity"/>
    <property type="evidence" value="ECO:0007669"/>
    <property type="project" value="InterPro"/>
</dbReference>
<dbReference type="InterPro" id="IPR047640">
    <property type="entry name" value="RpiR-like"/>
</dbReference>
<sequence length="284" mass="32358">MKSSLVKDRSELTKAENKICDYIEEYMNSSIYMTVTEIANNCGVGEATVTRFCRKLGFRSFLEFKMTMAQEFKNSGYDNEDIIESEVVSENDSLGEFVKKFYEINVNSLEETLKKIDYSMIEEISDILVKAKRISFTGVGHSGIIAEDAYYKFMKIGLICNCYRDSHTLVMMASLMKEGDVLFIISNSGNTEEINIAAEIARENNVKVISITENLLSKLARVSDYVLNYTDQEIKIDMESFGIRISQNFLIDLICTNVIRKNKEIAVVSKSKTEKAIEKLNIKR</sequence>